<comment type="cofactor">
    <cofactor evidence="3">
        <name>Mg(2+)</name>
        <dbReference type="ChEBI" id="CHEBI:18420"/>
    </cofactor>
</comment>
<dbReference type="RefSeq" id="WP_162672761.1">
    <property type="nucleotide sequence ID" value="NZ_LR593886.1"/>
</dbReference>
<dbReference type="InterPro" id="IPR050980">
    <property type="entry name" value="2C_sensor_his_kinase"/>
</dbReference>
<dbReference type="CDD" id="cd00075">
    <property type="entry name" value="HATPase"/>
    <property type="match status" value="1"/>
</dbReference>
<dbReference type="SMART" id="SM00388">
    <property type="entry name" value="HisKA"/>
    <property type="match status" value="1"/>
</dbReference>
<keyword evidence="16" id="KW-0346">Stress response</keyword>
<evidence type="ECO:0000256" key="9">
    <source>
        <dbReference type="ARBA" id="ARBA00022741"/>
    </source>
</evidence>
<keyword evidence="21" id="KW-1133">Transmembrane helix</keyword>
<comment type="cofactor">
    <cofactor evidence="2">
        <name>Mn(2+)</name>
        <dbReference type="ChEBI" id="CHEBI:29035"/>
    </cofactor>
</comment>
<dbReference type="CDD" id="cd06225">
    <property type="entry name" value="HAMP"/>
    <property type="match status" value="1"/>
</dbReference>
<dbReference type="InterPro" id="IPR036890">
    <property type="entry name" value="HATPase_C_sf"/>
</dbReference>
<evidence type="ECO:0000256" key="20">
    <source>
        <dbReference type="ARBA" id="ARBA00041776"/>
    </source>
</evidence>
<evidence type="ECO:0000256" key="16">
    <source>
        <dbReference type="ARBA" id="ARBA00023016"/>
    </source>
</evidence>
<dbReference type="PANTHER" id="PTHR44936:SF9">
    <property type="entry name" value="SENSOR PROTEIN CREC"/>
    <property type="match status" value="1"/>
</dbReference>
<dbReference type="Gene3D" id="3.30.565.10">
    <property type="entry name" value="Histidine kinase-like ATPase, C-terminal domain"/>
    <property type="match status" value="1"/>
</dbReference>
<dbReference type="GO" id="GO:0005886">
    <property type="term" value="C:plasma membrane"/>
    <property type="evidence" value="ECO:0007669"/>
    <property type="project" value="UniProtKB-SubCell"/>
</dbReference>
<evidence type="ECO:0000256" key="8">
    <source>
        <dbReference type="ARBA" id="ARBA00022679"/>
    </source>
</evidence>
<dbReference type="InterPro" id="IPR005467">
    <property type="entry name" value="His_kinase_dom"/>
</dbReference>
<organism evidence="24 25">
    <name type="scientific">Gemmata massiliana</name>
    <dbReference type="NCBI Taxonomy" id="1210884"/>
    <lineage>
        <taxon>Bacteria</taxon>
        <taxon>Pseudomonadati</taxon>
        <taxon>Planctomycetota</taxon>
        <taxon>Planctomycetia</taxon>
        <taxon>Gemmatales</taxon>
        <taxon>Gemmataceae</taxon>
        <taxon>Gemmata</taxon>
    </lineage>
</organism>
<keyword evidence="14" id="KW-0904">Protein phosphatase</keyword>
<evidence type="ECO:0000313" key="24">
    <source>
        <dbReference type="EMBL" id="VTS02511.1"/>
    </source>
</evidence>
<protein>
    <recommendedName>
        <fullName evidence="19">Signal transduction histidine-protein kinase/phosphatase MprB</fullName>
        <ecNumber evidence="5">2.7.13.3</ecNumber>
    </recommendedName>
    <alternativeName>
        <fullName evidence="20">Mycobacterial persistence regulator B</fullName>
    </alternativeName>
</protein>
<evidence type="ECO:0000256" key="14">
    <source>
        <dbReference type="ARBA" id="ARBA00022912"/>
    </source>
</evidence>
<dbReference type="EC" id="2.7.13.3" evidence="5"/>
<dbReference type="Proteomes" id="UP000464178">
    <property type="component" value="Chromosome"/>
</dbReference>
<evidence type="ECO:0000256" key="17">
    <source>
        <dbReference type="ARBA" id="ARBA00023026"/>
    </source>
</evidence>
<evidence type="ECO:0000256" key="11">
    <source>
        <dbReference type="ARBA" id="ARBA00022801"/>
    </source>
</evidence>
<feature type="transmembrane region" description="Helical" evidence="21">
    <location>
        <begin position="161"/>
        <end position="183"/>
    </location>
</feature>
<gene>
    <name evidence="24" type="ORF">SOIL9_74920</name>
</gene>
<dbReference type="SUPFAM" id="SSF55874">
    <property type="entry name" value="ATPase domain of HSP90 chaperone/DNA topoisomerase II/histidine kinase"/>
    <property type="match status" value="1"/>
</dbReference>
<reference evidence="24 25" key="1">
    <citation type="submission" date="2019-05" db="EMBL/GenBank/DDBJ databases">
        <authorList>
            <consortium name="Science for Life Laboratories"/>
        </authorList>
    </citation>
    <scope>NUCLEOTIDE SEQUENCE [LARGE SCALE GENOMIC DNA]</scope>
    <source>
        <strain evidence="24">Soil9</strain>
    </source>
</reference>
<evidence type="ECO:0000259" key="22">
    <source>
        <dbReference type="PROSITE" id="PS50109"/>
    </source>
</evidence>
<evidence type="ECO:0000256" key="5">
    <source>
        <dbReference type="ARBA" id="ARBA00012438"/>
    </source>
</evidence>
<keyword evidence="21" id="KW-0812">Transmembrane</keyword>
<evidence type="ECO:0000256" key="1">
    <source>
        <dbReference type="ARBA" id="ARBA00000085"/>
    </source>
</evidence>
<accession>A0A6P2DHX5</accession>
<evidence type="ECO:0000256" key="10">
    <source>
        <dbReference type="ARBA" id="ARBA00022777"/>
    </source>
</evidence>
<keyword evidence="25" id="KW-1185">Reference proteome</keyword>
<dbReference type="InterPro" id="IPR004358">
    <property type="entry name" value="Sig_transdc_His_kin-like_C"/>
</dbReference>
<evidence type="ECO:0000256" key="2">
    <source>
        <dbReference type="ARBA" id="ARBA00001936"/>
    </source>
</evidence>
<evidence type="ECO:0000256" key="18">
    <source>
        <dbReference type="ARBA" id="ARBA00023211"/>
    </source>
</evidence>
<dbReference type="PROSITE" id="PS50885">
    <property type="entry name" value="HAMP"/>
    <property type="match status" value="1"/>
</dbReference>
<evidence type="ECO:0000256" key="21">
    <source>
        <dbReference type="SAM" id="Phobius"/>
    </source>
</evidence>
<dbReference type="PROSITE" id="PS50109">
    <property type="entry name" value="HIS_KIN"/>
    <property type="match status" value="1"/>
</dbReference>
<dbReference type="Pfam" id="PF00672">
    <property type="entry name" value="HAMP"/>
    <property type="match status" value="1"/>
</dbReference>
<dbReference type="InterPro" id="IPR003594">
    <property type="entry name" value="HATPase_dom"/>
</dbReference>
<dbReference type="PANTHER" id="PTHR44936">
    <property type="entry name" value="SENSOR PROTEIN CREC"/>
    <property type="match status" value="1"/>
</dbReference>
<keyword evidence="21" id="KW-0472">Membrane</keyword>
<comment type="subcellular location">
    <subcellularLocation>
        <location evidence="4">Cell membrane</location>
        <topology evidence="4">Multi-pass membrane protein</topology>
    </subcellularLocation>
</comment>
<keyword evidence="11" id="KW-0378">Hydrolase</keyword>
<evidence type="ECO:0000256" key="4">
    <source>
        <dbReference type="ARBA" id="ARBA00004651"/>
    </source>
</evidence>
<dbReference type="InterPro" id="IPR036097">
    <property type="entry name" value="HisK_dim/P_sf"/>
</dbReference>
<keyword evidence="17" id="KW-0843">Virulence</keyword>
<feature type="domain" description="Histidine kinase" evidence="22">
    <location>
        <begin position="249"/>
        <end position="453"/>
    </location>
</feature>
<dbReference type="InterPro" id="IPR003660">
    <property type="entry name" value="HAMP_dom"/>
</dbReference>
<keyword evidence="15" id="KW-0902">Two-component regulatory system</keyword>
<dbReference type="SMART" id="SM00387">
    <property type="entry name" value="HATPase_c"/>
    <property type="match status" value="1"/>
</dbReference>
<dbReference type="GO" id="GO:0000155">
    <property type="term" value="F:phosphorelay sensor kinase activity"/>
    <property type="evidence" value="ECO:0007669"/>
    <property type="project" value="InterPro"/>
</dbReference>
<feature type="domain" description="HAMP" evidence="23">
    <location>
        <begin position="180"/>
        <end position="232"/>
    </location>
</feature>
<keyword evidence="7" id="KW-0597">Phosphoprotein</keyword>
<keyword evidence="10 24" id="KW-0418">Kinase</keyword>
<evidence type="ECO:0000259" key="23">
    <source>
        <dbReference type="PROSITE" id="PS50885"/>
    </source>
</evidence>
<dbReference type="KEGG" id="gms:SOIL9_74920"/>
<keyword evidence="12" id="KW-0067">ATP-binding</keyword>
<evidence type="ECO:0000256" key="7">
    <source>
        <dbReference type="ARBA" id="ARBA00022553"/>
    </source>
</evidence>
<keyword evidence="6" id="KW-1003">Cell membrane</keyword>
<dbReference type="AlphaFoldDB" id="A0A6P2DHX5"/>
<proteinExistence type="predicted"/>
<keyword evidence="13" id="KW-0460">Magnesium</keyword>
<sequence length="453" mass="48515">MRLSLRYRLLLPFVLLLLGDAVVTGWAASIAARGAEQRLATQQWAVARTLTEPPFFPLTEPVLKKMQKLSGAEFLFVHPTAPSESTFADPKPKPPTDVPTATLPEAGEEHTLGPPVVIGDQEYRCLRLPLSPKHPNHGGSLYIFYPESLRRTAVADAVRPLMILGGAGVFAVILAFAFGSGLVRRVRDLDARTRLIAAGDFRPMPVSGGDDEFRDLCEAVNEMARRLAAFQDELQRTERLQVLGQFSGGLAHQLRNAAAGAKLAVELFLAENPSADPEPLQVALRQLARIESNLRQFLALGKPPAGVREPCDLAKLINQSVSLLKPQCQHAGTTVIWTPPGGNAVIVGDSTQLSHLLGNVIGNAVEAAGPGGEVRVRLTTTPTSATVEVSDTGPGPLPAIAEKIFDPFVTGKDQGIGLGLAVAKQATDAHGGKIAWERRENRTVFIIDLPRGA</sequence>
<dbReference type="Pfam" id="PF02518">
    <property type="entry name" value="HATPase_c"/>
    <property type="match status" value="1"/>
</dbReference>
<comment type="catalytic activity">
    <reaction evidence="1">
        <text>ATP + protein L-histidine = ADP + protein N-phospho-L-histidine.</text>
        <dbReference type="EC" id="2.7.13.3"/>
    </reaction>
</comment>
<dbReference type="InterPro" id="IPR003661">
    <property type="entry name" value="HisK_dim/P_dom"/>
</dbReference>
<evidence type="ECO:0000313" key="25">
    <source>
        <dbReference type="Proteomes" id="UP000464178"/>
    </source>
</evidence>
<evidence type="ECO:0000256" key="19">
    <source>
        <dbReference type="ARBA" id="ARBA00040454"/>
    </source>
</evidence>
<keyword evidence="18" id="KW-0464">Manganese</keyword>
<dbReference type="SUPFAM" id="SSF47384">
    <property type="entry name" value="Homodimeric domain of signal transducing histidine kinase"/>
    <property type="match status" value="1"/>
</dbReference>
<evidence type="ECO:0000256" key="12">
    <source>
        <dbReference type="ARBA" id="ARBA00022840"/>
    </source>
</evidence>
<dbReference type="CDD" id="cd00082">
    <property type="entry name" value="HisKA"/>
    <property type="match status" value="1"/>
</dbReference>
<name>A0A6P2DHX5_9BACT</name>
<dbReference type="Gene3D" id="1.10.287.130">
    <property type="match status" value="1"/>
</dbReference>
<dbReference type="GO" id="GO:0004721">
    <property type="term" value="F:phosphoprotein phosphatase activity"/>
    <property type="evidence" value="ECO:0007669"/>
    <property type="project" value="UniProtKB-KW"/>
</dbReference>
<keyword evidence="9" id="KW-0547">Nucleotide-binding</keyword>
<keyword evidence="8" id="KW-0808">Transferase</keyword>
<evidence type="ECO:0000256" key="13">
    <source>
        <dbReference type="ARBA" id="ARBA00022842"/>
    </source>
</evidence>
<evidence type="ECO:0000256" key="3">
    <source>
        <dbReference type="ARBA" id="ARBA00001946"/>
    </source>
</evidence>
<dbReference type="PRINTS" id="PR00344">
    <property type="entry name" value="BCTRLSENSOR"/>
</dbReference>
<dbReference type="SMART" id="SM00304">
    <property type="entry name" value="HAMP"/>
    <property type="match status" value="1"/>
</dbReference>
<dbReference type="GO" id="GO:0005524">
    <property type="term" value="F:ATP binding"/>
    <property type="evidence" value="ECO:0007669"/>
    <property type="project" value="UniProtKB-KW"/>
</dbReference>
<dbReference type="EMBL" id="LR593886">
    <property type="protein sequence ID" value="VTS02511.1"/>
    <property type="molecule type" value="Genomic_DNA"/>
</dbReference>
<evidence type="ECO:0000256" key="6">
    <source>
        <dbReference type="ARBA" id="ARBA00022475"/>
    </source>
</evidence>
<evidence type="ECO:0000256" key="15">
    <source>
        <dbReference type="ARBA" id="ARBA00023012"/>
    </source>
</evidence>